<dbReference type="SUPFAM" id="SSF47413">
    <property type="entry name" value="lambda repressor-like DNA-binding domains"/>
    <property type="match status" value="1"/>
</dbReference>
<dbReference type="GO" id="GO:0003677">
    <property type="term" value="F:DNA binding"/>
    <property type="evidence" value="ECO:0007669"/>
    <property type="project" value="InterPro"/>
</dbReference>
<name>A0A4Y6PMM4_PERCE</name>
<feature type="domain" description="HNH nuclease" evidence="1">
    <location>
        <begin position="74"/>
        <end position="118"/>
    </location>
</feature>
<protein>
    <recommendedName>
        <fullName evidence="1">HNH nuclease domain-containing protein</fullName>
    </recommendedName>
</protein>
<dbReference type="SUPFAM" id="SSF54060">
    <property type="entry name" value="His-Me finger endonucleases"/>
    <property type="match status" value="1"/>
</dbReference>
<dbReference type="CDD" id="cd00093">
    <property type="entry name" value="HTH_XRE"/>
    <property type="match status" value="1"/>
</dbReference>
<dbReference type="AlphaFoldDB" id="A0A4Y6PMM4"/>
<dbReference type="InterPro" id="IPR001387">
    <property type="entry name" value="Cro/C1-type_HTH"/>
</dbReference>
<evidence type="ECO:0000313" key="3">
    <source>
        <dbReference type="Proteomes" id="UP000315995"/>
    </source>
</evidence>
<dbReference type="InterPro" id="IPR044925">
    <property type="entry name" value="His-Me_finger_sf"/>
</dbReference>
<dbReference type="Gene3D" id="1.10.260.40">
    <property type="entry name" value="lambda repressor-like DNA-binding domains"/>
    <property type="match status" value="1"/>
</dbReference>
<organism evidence="2 3">
    <name type="scientific">Persicimonas caeni</name>
    <dbReference type="NCBI Taxonomy" id="2292766"/>
    <lineage>
        <taxon>Bacteria</taxon>
        <taxon>Deltaproteobacteria</taxon>
        <taxon>Bradymonadales</taxon>
        <taxon>Bradymonadaceae</taxon>
        <taxon>Persicimonas</taxon>
    </lineage>
</organism>
<dbReference type="EMBL" id="CP041186">
    <property type="protein sequence ID" value="QDG49277.1"/>
    <property type="molecule type" value="Genomic_DNA"/>
</dbReference>
<evidence type="ECO:0000259" key="1">
    <source>
        <dbReference type="Pfam" id="PF13392"/>
    </source>
</evidence>
<proteinExistence type="predicted"/>
<dbReference type="GO" id="GO:0016788">
    <property type="term" value="F:hydrolase activity, acting on ester bonds"/>
    <property type="evidence" value="ECO:0007669"/>
    <property type="project" value="InterPro"/>
</dbReference>
<evidence type="ECO:0000313" key="2">
    <source>
        <dbReference type="EMBL" id="QDG49277.1"/>
    </source>
</evidence>
<accession>A0A5B8Y020</accession>
<gene>
    <name evidence="2" type="ORF">FIV42_00565</name>
</gene>
<reference evidence="2 3" key="1">
    <citation type="submission" date="2019-06" db="EMBL/GenBank/DDBJ databases">
        <title>Persicimonas caeni gen. nov., sp. nov., a predatory bacterium isolated from solar saltern.</title>
        <authorList>
            <person name="Wang S."/>
        </authorList>
    </citation>
    <scope>NUCLEOTIDE SEQUENCE [LARGE SCALE GENOMIC DNA]</scope>
    <source>
        <strain evidence="2 3">YN101</strain>
    </source>
</reference>
<dbReference type="InterPro" id="IPR003615">
    <property type="entry name" value="HNH_nuc"/>
</dbReference>
<sequence length="174" mass="19556">MNDLSRSTLPKTLAAKLQPGEQVRHVPGFEGIYYITSEGRLWSTHRSQWVGTGTDGHGYPQVTLRHDGRKARARVHEIVMEAFVGPRPDDQIVLHANDNPADNRLENLEYGTRGDNLRDAYRNRRRGKLTQSVVSTMRCLRRARGYSVNQLARAAGVDSSTMSRALRGKTWGGE</sequence>
<dbReference type="Gene3D" id="3.90.75.20">
    <property type="match status" value="1"/>
</dbReference>
<dbReference type="OrthoDB" id="4313779at2"/>
<accession>A0A4Y6PMM4</accession>
<dbReference type="Pfam" id="PF13392">
    <property type="entry name" value="HNH_3"/>
    <property type="match status" value="1"/>
</dbReference>
<keyword evidence="3" id="KW-1185">Reference proteome</keyword>
<dbReference type="Proteomes" id="UP000315995">
    <property type="component" value="Chromosome"/>
</dbReference>
<dbReference type="RefSeq" id="WP_141195776.1">
    <property type="nucleotide sequence ID" value="NZ_CP041186.1"/>
</dbReference>
<dbReference type="InterPro" id="IPR010982">
    <property type="entry name" value="Lambda_DNA-bd_dom_sf"/>
</dbReference>